<evidence type="ECO:0000259" key="1">
    <source>
        <dbReference type="PROSITE" id="PS51272"/>
    </source>
</evidence>
<dbReference type="SUPFAM" id="SSF50985">
    <property type="entry name" value="RCC1/BLIP-II"/>
    <property type="match status" value="2"/>
</dbReference>
<dbReference type="InterPro" id="IPR009091">
    <property type="entry name" value="RCC1/BLIP-II"/>
</dbReference>
<dbReference type="GO" id="GO:0005085">
    <property type="term" value="F:guanyl-nucleotide exchange factor activity"/>
    <property type="evidence" value="ECO:0007669"/>
    <property type="project" value="TreeGrafter"/>
</dbReference>
<dbReference type="PROSITE" id="PS50012">
    <property type="entry name" value="RCC1_3"/>
    <property type="match status" value="12"/>
</dbReference>
<evidence type="ECO:0000313" key="3">
    <source>
        <dbReference type="Proteomes" id="UP000316330"/>
    </source>
</evidence>
<organism evidence="2 3">
    <name type="scientific">Cohnella terricola</name>
    <dbReference type="NCBI Taxonomy" id="1289167"/>
    <lineage>
        <taxon>Bacteria</taxon>
        <taxon>Bacillati</taxon>
        <taxon>Bacillota</taxon>
        <taxon>Bacilli</taxon>
        <taxon>Bacillales</taxon>
        <taxon>Paenibacillaceae</taxon>
        <taxon>Cohnella</taxon>
    </lineage>
</organism>
<dbReference type="Proteomes" id="UP000316330">
    <property type="component" value="Unassembled WGS sequence"/>
</dbReference>
<gene>
    <name evidence="2" type="ORF">FPZ45_24400</name>
</gene>
<dbReference type="PANTHER" id="PTHR45982:SF1">
    <property type="entry name" value="REGULATOR OF CHROMOSOME CONDENSATION"/>
    <property type="match status" value="1"/>
</dbReference>
<proteinExistence type="predicted"/>
<sequence>MEKISLCCFISIFLLLLNVTLPFGTPKADAAQTGIGSRVEKISAGEQHSLALKSDGTVVAWGGNSKGETNVPDGLTGVMSIAAGTYFSLALKSDGTVVAWGNNDWGQTNVPAGLTGVVSISAGVYHSLALKSDGTVVAWGRNNDGQSNVPGGLTGVVSIAAGGQHSLALKSDGTVVAWGYNSFGQTNVPGGLTDVVSIAAGYYHSMALKSDGTVVAWGQNASGQTNVPGGLSGVMSISARGFHSLALKSDGTVVAWGHNNFGQANVPAGLTGVVSIAGGVYHSLALKSDGTVVAWGYNDWGQTTVPAGLASPVKGSRIAGGTNHSLALKSDGTVVAWGDNNYGQTNVPVGLTGVVSIAGRGSHSLALKSDGTIVAWGYNGYGQTTVPNGLNGVVSIAGGGNHSLALKSDGTVAAWGYNGYGQTTVSGLTGVVSIAAGGFHSLALKSDGTVVAWGYNGYGQTTVPGGLTEVVSIAAGDYHSLALKSDGTVVAWGDNNYGQTTVPVGLTGVVSIAAGDYHSLALKSDGTVVAWGDNGEGQTTVPGNDNLNGLALQEGSFDKSFSPSVTSYTYSYIGSSVSSVNVTAELADTTYAGLYVNNQPQESDSAATVSISGDTTVIPVRVEPYFKPAKTYTITVLRDSTPPVISFGTNGNASWSQSASTAVTVTDAESGVDASSLQYAWTQSTATPSTGWTSFTSGGTLSKNGVDGDWYLHIRAQDGAGNTANAVSNRFRLRAASTGSTSTGSHSYVPDMKPVIDLNGGSPEPTVDVFNRSIVNEADLVKTIESKVAEAKEVNATMDFADTQGHWAEKTIDIFVQLNLINGYKDGTFRPNNPITRAEFAAFLNRAFNIQGGSHTSVVLKDIGDSWAKDEIENLVAAGVINGYTDGTFKPNQTITREEMVVMLSRIVNLNNLEKDTTKGNFNDLNGAYAVEEIHAAAQASIVSGKGDGRFDPKSNATRAEALQIILNVLKLNPQVKTLLDSLS</sequence>
<protein>
    <recommendedName>
        <fullName evidence="1">SLH domain-containing protein</fullName>
    </recommendedName>
</protein>
<dbReference type="InterPro" id="IPR025883">
    <property type="entry name" value="Cadherin-like_domain"/>
</dbReference>
<name>A0A559J4U6_9BACL</name>
<dbReference type="Pfam" id="PF00395">
    <property type="entry name" value="SLH"/>
    <property type="match status" value="3"/>
</dbReference>
<feature type="domain" description="SLH" evidence="1">
    <location>
        <begin position="860"/>
        <end position="918"/>
    </location>
</feature>
<dbReference type="Gene3D" id="2.130.10.30">
    <property type="entry name" value="Regulator of chromosome condensation 1/beta-lactamase-inhibitor protein II"/>
    <property type="match status" value="4"/>
</dbReference>
<accession>A0A559J4U6</accession>
<evidence type="ECO:0000313" key="2">
    <source>
        <dbReference type="EMBL" id="TVX94915.1"/>
    </source>
</evidence>
<keyword evidence="3" id="KW-1185">Reference proteome</keyword>
<dbReference type="OrthoDB" id="27389at2"/>
<dbReference type="AlphaFoldDB" id="A0A559J4U6"/>
<dbReference type="PROSITE" id="PS51272">
    <property type="entry name" value="SLH"/>
    <property type="match status" value="3"/>
</dbReference>
<dbReference type="InterPro" id="IPR000408">
    <property type="entry name" value="Reg_chr_condens"/>
</dbReference>
<dbReference type="PROSITE" id="PS00626">
    <property type="entry name" value="RCC1_2"/>
    <property type="match status" value="10"/>
</dbReference>
<feature type="domain" description="SLH" evidence="1">
    <location>
        <begin position="795"/>
        <end position="858"/>
    </location>
</feature>
<dbReference type="EMBL" id="VNJJ01000027">
    <property type="protein sequence ID" value="TVX94915.1"/>
    <property type="molecule type" value="Genomic_DNA"/>
</dbReference>
<dbReference type="Pfam" id="PF12733">
    <property type="entry name" value="Cadherin-like"/>
    <property type="match status" value="1"/>
</dbReference>
<dbReference type="PRINTS" id="PR00633">
    <property type="entry name" value="RCCNDNSATION"/>
</dbReference>
<dbReference type="Pfam" id="PF13540">
    <property type="entry name" value="RCC1_2"/>
    <property type="match status" value="13"/>
</dbReference>
<comment type="caution">
    <text evidence="2">The sequence shown here is derived from an EMBL/GenBank/DDBJ whole genome shotgun (WGS) entry which is preliminary data.</text>
</comment>
<feature type="domain" description="SLH" evidence="1">
    <location>
        <begin position="919"/>
        <end position="980"/>
    </location>
</feature>
<dbReference type="InterPro" id="IPR051553">
    <property type="entry name" value="Ran_GTPase-activating"/>
</dbReference>
<reference evidence="2 3" key="1">
    <citation type="submission" date="2019-07" db="EMBL/GenBank/DDBJ databases">
        <authorList>
            <person name="Kim J."/>
        </authorList>
    </citation>
    <scope>NUCLEOTIDE SEQUENCE [LARGE SCALE GENOMIC DNA]</scope>
    <source>
        <strain evidence="2 3">G13</strain>
    </source>
</reference>
<dbReference type="PANTHER" id="PTHR45982">
    <property type="entry name" value="REGULATOR OF CHROMOSOME CONDENSATION"/>
    <property type="match status" value="1"/>
</dbReference>
<dbReference type="InterPro" id="IPR001119">
    <property type="entry name" value="SLH_dom"/>
</dbReference>
<dbReference type="GO" id="GO:0005737">
    <property type="term" value="C:cytoplasm"/>
    <property type="evidence" value="ECO:0007669"/>
    <property type="project" value="TreeGrafter"/>
</dbReference>